<organism evidence="2 3">
    <name type="scientific">Streptomyces litchfieldiae</name>
    <dbReference type="NCBI Taxonomy" id="3075543"/>
    <lineage>
        <taxon>Bacteria</taxon>
        <taxon>Bacillati</taxon>
        <taxon>Actinomycetota</taxon>
        <taxon>Actinomycetes</taxon>
        <taxon>Kitasatosporales</taxon>
        <taxon>Streptomycetaceae</taxon>
        <taxon>Streptomyces</taxon>
    </lineage>
</organism>
<comment type="caution">
    <text evidence="2">The sequence shown here is derived from an EMBL/GenBank/DDBJ whole genome shotgun (WGS) entry which is preliminary data.</text>
</comment>
<feature type="region of interest" description="Disordered" evidence="1">
    <location>
        <begin position="1"/>
        <end position="20"/>
    </location>
</feature>
<keyword evidence="3" id="KW-1185">Reference proteome</keyword>
<protein>
    <submittedName>
        <fullName evidence="2">Uncharacterized protein</fullName>
    </submittedName>
</protein>
<evidence type="ECO:0000313" key="3">
    <source>
        <dbReference type="Proteomes" id="UP001183246"/>
    </source>
</evidence>
<dbReference type="Proteomes" id="UP001183246">
    <property type="component" value="Unassembled WGS sequence"/>
</dbReference>
<dbReference type="RefSeq" id="WP_311708905.1">
    <property type="nucleotide sequence ID" value="NZ_JAVREL010000050.1"/>
</dbReference>
<dbReference type="EMBL" id="JAVREL010000050">
    <property type="protein sequence ID" value="MDT0347780.1"/>
    <property type="molecule type" value="Genomic_DNA"/>
</dbReference>
<name>A0ABU2N1J4_9ACTN</name>
<sequence>MSDKDTPQSALALPHAPPGPAYGAGMPAALRVSPLRGETAWSYVQRIAARQGMDPGALLGWWTWRNHRPYAEGGGVRADAEIVFNPAGQQVLAEVGGAAAASLARALPSLAPYFAGR</sequence>
<reference evidence="3" key="1">
    <citation type="submission" date="2023-07" db="EMBL/GenBank/DDBJ databases">
        <title>30 novel species of actinomycetes from the DSMZ collection.</title>
        <authorList>
            <person name="Nouioui I."/>
        </authorList>
    </citation>
    <scope>NUCLEOTIDE SEQUENCE [LARGE SCALE GENOMIC DNA]</scope>
    <source>
        <strain evidence="3">DSM 44938</strain>
    </source>
</reference>
<evidence type="ECO:0000313" key="2">
    <source>
        <dbReference type="EMBL" id="MDT0347780.1"/>
    </source>
</evidence>
<proteinExistence type="predicted"/>
<evidence type="ECO:0000256" key="1">
    <source>
        <dbReference type="SAM" id="MobiDB-lite"/>
    </source>
</evidence>
<accession>A0ABU2N1J4</accession>
<gene>
    <name evidence="2" type="ORF">RM590_35265</name>
</gene>